<dbReference type="EMBL" id="BARW01003381">
    <property type="protein sequence ID" value="GAI66437.1"/>
    <property type="molecule type" value="Genomic_DNA"/>
</dbReference>
<name>X1QD66_9ZZZZ</name>
<dbReference type="AlphaFoldDB" id="X1QD66"/>
<gene>
    <name evidence="1" type="ORF">S12H4_08670</name>
</gene>
<reference evidence="1" key="1">
    <citation type="journal article" date="2014" name="Front. Microbiol.">
        <title>High frequency of phylogenetically diverse reductive dehalogenase-homologous genes in deep subseafloor sedimentary metagenomes.</title>
        <authorList>
            <person name="Kawai M."/>
            <person name="Futagami T."/>
            <person name="Toyoda A."/>
            <person name="Takaki Y."/>
            <person name="Nishi S."/>
            <person name="Hori S."/>
            <person name="Arai W."/>
            <person name="Tsubouchi T."/>
            <person name="Morono Y."/>
            <person name="Uchiyama I."/>
            <person name="Ito T."/>
            <person name="Fujiyama A."/>
            <person name="Inagaki F."/>
            <person name="Takami H."/>
        </authorList>
    </citation>
    <scope>NUCLEOTIDE SEQUENCE</scope>
    <source>
        <strain evidence="1">Expedition CK06-06</strain>
    </source>
</reference>
<accession>X1QD66</accession>
<comment type="caution">
    <text evidence="1">The sequence shown here is derived from an EMBL/GenBank/DDBJ whole genome shotgun (WGS) entry which is preliminary data.</text>
</comment>
<protein>
    <submittedName>
        <fullName evidence="1">Uncharacterized protein</fullName>
    </submittedName>
</protein>
<evidence type="ECO:0000313" key="1">
    <source>
        <dbReference type="EMBL" id="GAI66437.1"/>
    </source>
</evidence>
<sequence>MLENINFHFDYSLLSPLMFDALEDVIMEFQATGISEDVVFDVFPVKFPEKFRIRVPWCDSFVLWNPIESRYSEIPGAQFRR</sequence>
<organism evidence="1">
    <name type="scientific">marine sediment metagenome</name>
    <dbReference type="NCBI Taxonomy" id="412755"/>
    <lineage>
        <taxon>unclassified sequences</taxon>
        <taxon>metagenomes</taxon>
        <taxon>ecological metagenomes</taxon>
    </lineage>
</organism>
<proteinExistence type="predicted"/>